<proteinExistence type="predicted"/>
<dbReference type="Proteomes" id="UP001217417">
    <property type="component" value="Unassembled WGS sequence"/>
</dbReference>
<dbReference type="AlphaFoldDB" id="A0AAD7QQK1"/>
<keyword evidence="4" id="KW-1185">Reference proteome</keyword>
<organism evidence="3 4">
    <name type="scientific">Lipomyces tetrasporus</name>
    <dbReference type="NCBI Taxonomy" id="54092"/>
    <lineage>
        <taxon>Eukaryota</taxon>
        <taxon>Fungi</taxon>
        <taxon>Dikarya</taxon>
        <taxon>Ascomycota</taxon>
        <taxon>Saccharomycotina</taxon>
        <taxon>Lipomycetes</taxon>
        <taxon>Lipomycetales</taxon>
        <taxon>Lipomycetaceae</taxon>
        <taxon>Lipomyces</taxon>
    </lineage>
</organism>
<evidence type="ECO:0000256" key="1">
    <source>
        <dbReference type="SAM" id="MobiDB-lite"/>
    </source>
</evidence>
<evidence type="ECO:0000313" key="3">
    <source>
        <dbReference type="EMBL" id="KAJ8099171.1"/>
    </source>
</evidence>
<protein>
    <submittedName>
        <fullName evidence="3">Uncharacterized protein</fullName>
    </submittedName>
</protein>
<sequence>MKSVMAFSPSSSRHHSVPFTLRNQQCPKGTTYIPHSSGSATTPNNAGKTISELAVRKQRQKTDMETGDSKCQAISYGCELADDKRSIDANTENALQPYNPMNAQRPVQDFSAPVSLPPILEYQLSTPYQGCYVPMPPLPRTPPPSSRVSSFDASRYGQRKPVDPNSTFLSQRRVSSDYMGNARRRREQPDIDDNLLEVMAQVKVYITIIKLGVCATAWMFNGLLGVAVFMWDISR</sequence>
<reference evidence="3" key="1">
    <citation type="submission" date="2023-03" db="EMBL/GenBank/DDBJ databases">
        <title>Near-Complete genome sequence of Lipomyces tetrasporous NRRL Y-64009, an oleaginous yeast capable of growing on lignocellulosic hydrolysates.</title>
        <authorList>
            <consortium name="Lawrence Berkeley National Laboratory"/>
            <person name="Jagtap S.S."/>
            <person name="Liu J.-J."/>
            <person name="Walukiewicz H.E."/>
            <person name="Pangilinan J."/>
            <person name="Lipzen A."/>
            <person name="Ahrendt S."/>
            <person name="Koriabine M."/>
            <person name="Cobaugh K."/>
            <person name="Salamov A."/>
            <person name="Yoshinaga Y."/>
            <person name="Ng V."/>
            <person name="Daum C."/>
            <person name="Grigoriev I.V."/>
            <person name="Slininger P.J."/>
            <person name="Dien B.S."/>
            <person name="Jin Y.-S."/>
            <person name="Rao C.V."/>
        </authorList>
    </citation>
    <scope>NUCLEOTIDE SEQUENCE</scope>
    <source>
        <strain evidence="3">NRRL Y-64009</strain>
    </source>
</reference>
<name>A0AAD7QQK1_9ASCO</name>
<keyword evidence="2" id="KW-0812">Transmembrane</keyword>
<feature type="transmembrane region" description="Helical" evidence="2">
    <location>
        <begin position="204"/>
        <end position="231"/>
    </location>
</feature>
<evidence type="ECO:0000313" key="4">
    <source>
        <dbReference type="Proteomes" id="UP001217417"/>
    </source>
</evidence>
<dbReference type="EMBL" id="JARPMG010000007">
    <property type="protein sequence ID" value="KAJ8099171.1"/>
    <property type="molecule type" value="Genomic_DNA"/>
</dbReference>
<accession>A0AAD7QQK1</accession>
<dbReference type="RefSeq" id="XP_056042621.1">
    <property type="nucleotide sequence ID" value="XM_056187991.1"/>
</dbReference>
<evidence type="ECO:0000256" key="2">
    <source>
        <dbReference type="SAM" id="Phobius"/>
    </source>
</evidence>
<keyword evidence="2" id="KW-0472">Membrane</keyword>
<gene>
    <name evidence="3" type="ORF">POJ06DRAFT_256200</name>
</gene>
<dbReference type="GeneID" id="80883157"/>
<feature type="region of interest" description="Disordered" evidence="1">
    <location>
        <begin position="140"/>
        <end position="166"/>
    </location>
</feature>
<keyword evidence="2" id="KW-1133">Transmembrane helix</keyword>
<comment type="caution">
    <text evidence="3">The sequence shown here is derived from an EMBL/GenBank/DDBJ whole genome shotgun (WGS) entry which is preliminary data.</text>
</comment>